<evidence type="ECO:0000313" key="3">
    <source>
        <dbReference type="EnsemblPlants" id="PNT72557"/>
    </source>
</evidence>
<feature type="compositionally biased region" description="Pro residues" evidence="1">
    <location>
        <begin position="90"/>
        <end position="116"/>
    </location>
</feature>
<dbReference type="PRINTS" id="PR01217">
    <property type="entry name" value="PRICHEXTENSN"/>
</dbReference>
<evidence type="ECO:0000313" key="4">
    <source>
        <dbReference type="Proteomes" id="UP000008810"/>
    </source>
</evidence>
<reference evidence="2" key="2">
    <citation type="submission" date="2017-06" db="EMBL/GenBank/DDBJ databases">
        <title>WGS assembly of Brachypodium distachyon.</title>
        <authorList>
            <consortium name="The International Brachypodium Initiative"/>
            <person name="Lucas S."/>
            <person name="Harmon-Smith M."/>
            <person name="Lail K."/>
            <person name="Tice H."/>
            <person name="Grimwood J."/>
            <person name="Bruce D."/>
            <person name="Barry K."/>
            <person name="Shu S."/>
            <person name="Lindquist E."/>
            <person name="Wang M."/>
            <person name="Pitluck S."/>
            <person name="Vogel J.P."/>
            <person name="Garvin D.F."/>
            <person name="Mockler T.C."/>
            <person name="Schmutz J."/>
            <person name="Rokhsar D."/>
            <person name="Bevan M.W."/>
        </authorList>
    </citation>
    <scope>NUCLEOTIDE SEQUENCE</scope>
    <source>
        <strain evidence="2">Bd21</strain>
    </source>
</reference>
<protein>
    <submittedName>
        <fullName evidence="2 3">Uncharacterized protein</fullName>
    </submittedName>
</protein>
<reference evidence="3" key="3">
    <citation type="submission" date="2018-08" db="UniProtKB">
        <authorList>
            <consortium name="EnsemblPlants"/>
        </authorList>
    </citation>
    <scope>IDENTIFICATION</scope>
    <source>
        <strain evidence="3">cv. Bd21</strain>
    </source>
</reference>
<proteinExistence type="predicted"/>
<feature type="region of interest" description="Disordered" evidence="1">
    <location>
        <begin position="1"/>
        <end position="152"/>
    </location>
</feature>
<dbReference type="EMBL" id="CM000881">
    <property type="protein sequence ID" value="PNT72557.1"/>
    <property type="molecule type" value="Genomic_DNA"/>
</dbReference>
<feature type="compositionally biased region" description="Pro residues" evidence="1">
    <location>
        <begin position="49"/>
        <end position="66"/>
    </location>
</feature>
<evidence type="ECO:0000313" key="2">
    <source>
        <dbReference type="EMBL" id="PNT72557.1"/>
    </source>
</evidence>
<name>A0A2K2DE86_BRADI</name>
<feature type="compositionally biased region" description="Basic residues" evidence="1">
    <location>
        <begin position="140"/>
        <end position="152"/>
    </location>
</feature>
<feature type="compositionally biased region" description="Low complexity" evidence="1">
    <location>
        <begin position="117"/>
        <end position="128"/>
    </location>
</feature>
<sequence>MSCGKIRYPRFPPDLSHSLTPTPSRAAAAPHISPASADLASARPCLPIALPPASPSRLPAPPPPAPHPHRAPCSPPSWIPSPSRRQSHRPSPPPPPPLFSSALAPPPASLDPPPTTPASSDPPRAAASKIGEAGSAAPKPARRWISRRRPPL</sequence>
<feature type="compositionally biased region" description="Low complexity" evidence="1">
    <location>
        <begin position="23"/>
        <end position="37"/>
    </location>
</feature>
<accession>A0A2K2DE86</accession>
<dbReference type="Gramene" id="PNT72557">
    <property type="protein sequence ID" value="PNT72557"/>
    <property type="gene ID" value="BRADI_2g46204v3"/>
</dbReference>
<organism evidence="2">
    <name type="scientific">Brachypodium distachyon</name>
    <name type="common">Purple false brome</name>
    <name type="synonym">Trachynia distachya</name>
    <dbReference type="NCBI Taxonomy" id="15368"/>
    <lineage>
        <taxon>Eukaryota</taxon>
        <taxon>Viridiplantae</taxon>
        <taxon>Streptophyta</taxon>
        <taxon>Embryophyta</taxon>
        <taxon>Tracheophyta</taxon>
        <taxon>Spermatophyta</taxon>
        <taxon>Magnoliopsida</taxon>
        <taxon>Liliopsida</taxon>
        <taxon>Poales</taxon>
        <taxon>Poaceae</taxon>
        <taxon>BOP clade</taxon>
        <taxon>Pooideae</taxon>
        <taxon>Stipodae</taxon>
        <taxon>Brachypodieae</taxon>
        <taxon>Brachypodium</taxon>
    </lineage>
</organism>
<keyword evidence="4" id="KW-1185">Reference proteome</keyword>
<reference evidence="2 3" key="1">
    <citation type="journal article" date="2010" name="Nature">
        <title>Genome sequencing and analysis of the model grass Brachypodium distachyon.</title>
        <authorList>
            <consortium name="International Brachypodium Initiative"/>
        </authorList>
    </citation>
    <scope>NUCLEOTIDE SEQUENCE [LARGE SCALE GENOMIC DNA]</scope>
    <source>
        <strain evidence="2 3">Bd21</strain>
    </source>
</reference>
<dbReference type="Proteomes" id="UP000008810">
    <property type="component" value="Chromosome 2"/>
</dbReference>
<dbReference type="EnsemblPlants" id="PNT72557">
    <property type="protein sequence ID" value="PNT72557"/>
    <property type="gene ID" value="BRADI_2g46204v3"/>
</dbReference>
<dbReference type="InParanoid" id="A0A2K2DE86"/>
<gene>
    <name evidence="2" type="ORF">BRADI_2g46204v3</name>
</gene>
<evidence type="ECO:0000256" key="1">
    <source>
        <dbReference type="SAM" id="MobiDB-lite"/>
    </source>
</evidence>
<dbReference type="AlphaFoldDB" id="A0A2K2DE86"/>